<organism evidence="1 2">
    <name type="scientific">Cucumis sativus</name>
    <name type="common">Cucumber</name>
    <dbReference type="NCBI Taxonomy" id="3659"/>
    <lineage>
        <taxon>Eukaryota</taxon>
        <taxon>Viridiplantae</taxon>
        <taxon>Streptophyta</taxon>
        <taxon>Embryophyta</taxon>
        <taxon>Tracheophyta</taxon>
        <taxon>Spermatophyta</taxon>
        <taxon>Magnoliopsida</taxon>
        <taxon>eudicotyledons</taxon>
        <taxon>Gunneridae</taxon>
        <taxon>Pentapetalae</taxon>
        <taxon>rosids</taxon>
        <taxon>fabids</taxon>
        <taxon>Cucurbitales</taxon>
        <taxon>Cucurbitaceae</taxon>
        <taxon>Benincaseae</taxon>
        <taxon>Cucumis</taxon>
    </lineage>
</organism>
<protein>
    <submittedName>
        <fullName evidence="1">Uncharacterized protein</fullName>
    </submittedName>
</protein>
<evidence type="ECO:0000313" key="2">
    <source>
        <dbReference type="Proteomes" id="UP000029981"/>
    </source>
</evidence>
<accession>A0A0A0L729</accession>
<sequence>MLSNCTKYIFPIKSGAKLYPTYYYYSILKRVSGKFPSSNTGGIRGIAAVICHQRRHPLIHFIFSNFPPYFIFIPDSNPRRIATVPRNFTFRPLYFPLRTHHSQRIIRKRKIKLRSRPSELQRRFIISPSSFFSSIERP</sequence>
<proteinExistence type="predicted"/>
<dbReference type="AlphaFoldDB" id="A0A0A0L729"/>
<keyword evidence="2" id="KW-1185">Reference proteome</keyword>
<reference evidence="1 2" key="2">
    <citation type="journal article" date="2009" name="PLoS ONE">
        <title>An integrated genetic and cytogenetic map of the cucumber genome.</title>
        <authorList>
            <person name="Ren Y."/>
            <person name="Zhang Z."/>
            <person name="Liu J."/>
            <person name="Staub J.E."/>
            <person name="Han Y."/>
            <person name="Cheng Z."/>
            <person name="Li X."/>
            <person name="Lu J."/>
            <person name="Miao H."/>
            <person name="Kang H."/>
            <person name="Xie B."/>
            <person name="Gu X."/>
            <person name="Wang X."/>
            <person name="Du Y."/>
            <person name="Jin W."/>
            <person name="Huang S."/>
        </authorList>
    </citation>
    <scope>NUCLEOTIDE SEQUENCE [LARGE SCALE GENOMIC DNA]</scope>
    <source>
        <strain evidence="2">cv. 9930</strain>
    </source>
</reference>
<evidence type="ECO:0000313" key="1">
    <source>
        <dbReference type="EMBL" id="KGN57538.1"/>
    </source>
</evidence>
<gene>
    <name evidence="1" type="ORF">Csa_3G207640</name>
</gene>
<dbReference type="Proteomes" id="UP000029981">
    <property type="component" value="Chromosome 3"/>
</dbReference>
<reference evidence="1 2" key="3">
    <citation type="journal article" date="2010" name="BMC Genomics">
        <title>Transcriptome sequencing and comparative analysis of cucumber flowers with different sex types.</title>
        <authorList>
            <person name="Guo S."/>
            <person name="Zheng Y."/>
            <person name="Joung J.G."/>
            <person name="Liu S."/>
            <person name="Zhang Z."/>
            <person name="Crasta O.R."/>
            <person name="Sobral B.W."/>
            <person name="Xu Y."/>
            <person name="Huang S."/>
            <person name="Fei Z."/>
        </authorList>
    </citation>
    <scope>NUCLEOTIDE SEQUENCE [LARGE SCALE GENOMIC DNA]</scope>
    <source>
        <strain evidence="2">cv. 9930</strain>
    </source>
</reference>
<reference evidence="1 2" key="4">
    <citation type="journal article" date="2011" name="BMC Genomics">
        <title>RNA-Seq improves annotation of protein-coding genes in the cucumber genome.</title>
        <authorList>
            <person name="Li Z."/>
            <person name="Zhang Z."/>
            <person name="Yan P."/>
            <person name="Huang S."/>
            <person name="Fei Z."/>
            <person name="Lin K."/>
        </authorList>
    </citation>
    <scope>NUCLEOTIDE SEQUENCE [LARGE SCALE GENOMIC DNA]</scope>
    <source>
        <strain evidence="2">cv. 9930</strain>
    </source>
</reference>
<reference evidence="1 2" key="1">
    <citation type="journal article" date="2009" name="Nat. Genet.">
        <title>The genome of the cucumber, Cucumis sativus L.</title>
        <authorList>
            <person name="Huang S."/>
            <person name="Li R."/>
            <person name="Zhang Z."/>
            <person name="Li L."/>
            <person name="Gu X."/>
            <person name="Fan W."/>
            <person name="Lucas W.J."/>
            <person name="Wang X."/>
            <person name="Xie B."/>
            <person name="Ni P."/>
            <person name="Ren Y."/>
            <person name="Zhu H."/>
            <person name="Li J."/>
            <person name="Lin K."/>
            <person name="Jin W."/>
            <person name="Fei Z."/>
            <person name="Li G."/>
            <person name="Staub J."/>
            <person name="Kilian A."/>
            <person name="van der Vossen E.A."/>
            <person name="Wu Y."/>
            <person name="Guo J."/>
            <person name="He J."/>
            <person name="Jia Z."/>
            <person name="Ren Y."/>
            <person name="Tian G."/>
            <person name="Lu Y."/>
            <person name="Ruan J."/>
            <person name="Qian W."/>
            <person name="Wang M."/>
            <person name="Huang Q."/>
            <person name="Li B."/>
            <person name="Xuan Z."/>
            <person name="Cao J."/>
            <person name="Asan"/>
            <person name="Wu Z."/>
            <person name="Zhang J."/>
            <person name="Cai Q."/>
            <person name="Bai Y."/>
            <person name="Zhao B."/>
            <person name="Han Y."/>
            <person name="Li Y."/>
            <person name="Li X."/>
            <person name="Wang S."/>
            <person name="Shi Q."/>
            <person name="Liu S."/>
            <person name="Cho W.K."/>
            <person name="Kim J.Y."/>
            <person name="Xu Y."/>
            <person name="Heller-Uszynska K."/>
            <person name="Miao H."/>
            <person name="Cheng Z."/>
            <person name="Zhang S."/>
            <person name="Wu J."/>
            <person name="Yang Y."/>
            <person name="Kang H."/>
            <person name="Li M."/>
            <person name="Liang H."/>
            <person name="Ren X."/>
            <person name="Shi Z."/>
            <person name="Wen M."/>
            <person name="Jian M."/>
            <person name="Yang H."/>
            <person name="Zhang G."/>
            <person name="Yang Z."/>
            <person name="Chen R."/>
            <person name="Liu S."/>
            <person name="Li J."/>
            <person name="Ma L."/>
            <person name="Liu H."/>
            <person name="Zhou Y."/>
            <person name="Zhao J."/>
            <person name="Fang X."/>
            <person name="Li G."/>
            <person name="Fang L."/>
            <person name="Li Y."/>
            <person name="Liu D."/>
            <person name="Zheng H."/>
            <person name="Zhang Y."/>
            <person name="Qin N."/>
            <person name="Li Z."/>
            <person name="Yang G."/>
            <person name="Yang S."/>
            <person name="Bolund L."/>
            <person name="Kristiansen K."/>
            <person name="Zheng H."/>
            <person name="Li S."/>
            <person name="Zhang X."/>
            <person name="Yang H."/>
            <person name="Wang J."/>
            <person name="Sun R."/>
            <person name="Zhang B."/>
            <person name="Jiang S."/>
            <person name="Wang J."/>
            <person name="Du Y."/>
            <person name="Li S."/>
        </authorList>
    </citation>
    <scope>NUCLEOTIDE SEQUENCE [LARGE SCALE GENOMIC DNA]</scope>
    <source>
        <strain evidence="2">cv. 9930</strain>
    </source>
</reference>
<dbReference type="EMBL" id="CM002924">
    <property type="protein sequence ID" value="KGN57538.1"/>
    <property type="molecule type" value="Genomic_DNA"/>
</dbReference>
<dbReference type="Gramene" id="KGN57538">
    <property type="protein sequence ID" value="KGN57538"/>
    <property type="gene ID" value="Csa_3G207640"/>
</dbReference>
<name>A0A0A0L729_CUCSA</name>